<dbReference type="Proteomes" id="UP001148629">
    <property type="component" value="Unassembled WGS sequence"/>
</dbReference>
<comment type="caution">
    <text evidence="1">The sequence shown here is derived from an EMBL/GenBank/DDBJ whole genome shotgun (WGS) entry which is preliminary data.</text>
</comment>
<protein>
    <submittedName>
        <fullName evidence="1">Uncharacterized protein</fullName>
    </submittedName>
</protein>
<proteinExistence type="predicted"/>
<accession>A0ACC1S5D1</accession>
<sequence length="440" mass="49807">MAAWQPTKEEADEMIARCGINPCTADGKPGKPPTPRPSTCLPYPKCHEHHPYAHSVVPLYPDADGNHHPAPPGRSHYDFNRPRDRLSEPNLYYPPDGGEPIETTGDPARKKGLKRPAEGDRPLSKNALKRLKKQQEWEAGKEERKIKRKENRQARRVRKREEKAALVAQGIDPNAQKQQKPPSVNVPISLIIDCDFEQYMRDKELISLGSQVTRSYSENKNAQFRTHMFVSGWNGKLATRFHQVLEDKHKNWKGIEFIEGDFIACAEAARKKMQEDGGKMIDPLQKSLDEKVPWVRDEKDPFPMPDPEPEPREEYKDIVYLSSDSPYTLDRLEPNTSYVIGGLVDKNREKVYGDAESASSGDKHVVEIMLKWLEYENWGDAFLSVIPKRKGGQLRQQEGASGQADEDDDAEAQDEDEAEDAEVEEPTPETSTEEAGTAKS</sequence>
<evidence type="ECO:0000313" key="2">
    <source>
        <dbReference type="Proteomes" id="UP001148629"/>
    </source>
</evidence>
<organism evidence="1 2">
    <name type="scientific">Fusarium decemcellulare</name>
    <dbReference type="NCBI Taxonomy" id="57161"/>
    <lineage>
        <taxon>Eukaryota</taxon>
        <taxon>Fungi</taxon>
        <taxon>Dikarya</taxon>
        <taxon>Ascomycota</taxon>
        <taxon>Pezizomycotina</taxon>
        <taxon>Sordariomycetes</taxon>
        <taxon>Hypocreomycetidae</taxon>
        <taxon>Hypocreales</taxon>
        <taxon>Nectriaceae</taxon>
        <taxon>Fusarium</taxon>
        <taxon>Fusarium decemcellulare species complex</taxon>
    </lineage>
</organism>
<reference evidence="1" key="1">
    <citation type="submission" date="2022-08" db="EMBL/GenBank/DDBJ databases">
        <title>Genome Sequence of Fusarium decemcellulare.</title>
        <authorList>
            <person name="Buettner E."/>
        </authorList>
    </citation>
    <scope>NUCLEOTIDE SEQUENCE</scope>
    <source>
        <strain evidence="1">Babe19</strain>
    </source>
</reference>
<keyword evidence="2" id="KW-1185">Reference proteome</keyword>
<name>A0ACC1S5D1_9HYPO</name>
<dbReference type="EMBL" id="JANRMS010000968">
    <property type="protein sequence ID" value="KAJ3532367.1"/>
    <property type="molecule type" value="Genomic_DNA"/>
</dbReference>
<evidence type="ECO:0000313" key="1">
    <source>
        <dbReference type="EMBL" id="KAJ3532367.1"/>
    </source>
</evidence>
<gene>
    <name evidence="1" type="ORF">NM208_g8470</name>
</gene>